<dbReference type="InterPro" id="IPR054601">
    <property type="entry name" value="C2185-like_N"/>
</dbReference>
<comment type="caution">
    <text evidence="2">The sequence shown here is derived from an EMBL/GenBank/DDBJ whole genome shotgun (WGS) entry which is preliminary data.</text>
</comment>
<dbReference type="InterPro" id="IPR036514">
    <property type="entry name" value="SGNH_hydro_sf"/>
</dbReference>
<dbReference type="AlphaFoldDB" id="A0A6G4HT11"/>
<proteinExistence type="predicted"/>
<name>A0A6G4HT11_CLOBO</name>
<evidence type="ECO:0000313" key="2">
    <source>
        <dbReference type="EMBL" id="NFV16382.1"/>
    </source>
</evidence>
<reference evidence="2" key="1">
    <citation type="submission" date="2019-04" db="EMBL/GenBank/DDBJ databases">
        <title>Genome sequencing of Clostridium botulinum Groups I-IV and Clostridium butyricum.</title>
        <authorList>
            <person name="Brunt J."/>
            <person name="Van Vliet A.H.M."/>
            <person name="Stringer S.C."/>
            <person name="Carter A.T."/>
            <person name="Peck M.W."/>
        </authorList>
    </citation>
    <scope>NUCLEOTIDE SEQUENCE</scope>
    <source>
        <strain evidence="2">751/1</strain>
    </source>
</reference>
<evidence type="ECO:0000259" key="1">
    <source>
        <dbReference type="Pfam" id="PF22674"/>
    </source>
</evidence>
<dbReference type="Pfam" id="PF22674">
    <property type="entry name" value="C2185-like_N"/>
    <property type="match status" value="1"/>
</dbReference>
<feature type="domain" description="C2185-like N-terminal" evidence="1">
    <location>
        <begin position="2"/>
        <end position="84"/>
    </location>
</feature>
<accession>A0A6G4HT11</accession>
<dbReference type="Gene3D" id="3.40.50.1110">
    <property type="entry name" value="SGNH hydrolase"/>
    <property type="match status" value="1"/>
</dbReference>
<dbReference type="SUPFAM" id="SSF52266">
    <property type="entry name" value="SGNH hydrolase"/>
    <property type="match status" value="1"/>
</dbReference>
<protein>
    <submittedName>
        <fullName evidence="2">Chemotaxis protein</fullName>
    </submittedName>
</protein>
<organism evidence="2">
    <name type="scientific">Clostridium botulinum</name>
    <dbReference type="NCBI Taxonomy" id="1491"/>
    <lineage>
        <taxon>Bacteria</taxon>
        <taxon>Bacillati</taxon>
        <taxon>Bacillota</taxon>
        <taxon>Clostridia</taxon>
        <taxon>Eubacteriales</taxon>
        <taxon>Clostridiaceae</taxon>
        <taxon>Clostridium</taxon>
    </lineage>
</organism>
<dbReference type="RefSeq" id="WP_061311451.1">
    <property type="nucleotide sequence ID" value="NZ_CP013246.1"/>
</dbReference>
<dbReference type="Gene3D" id="3.40.50.720">
    <property type="entry name" value="NAD(P)-binding Rossmann-like Domain"/>
    <property type="match status" value="1"/>
</dbReference>
<sequence>MYDIIIFGTGSTSNFITGLLNDNVEILAYVDNDSNKWGEYYYNKEIINPKYINEMKYDFIVIASQFNEEICNQLLDMGINKKKIFQFFKFVDLYWNMFKWQMNSYIKCEKKIEMLATGISYTNLGLKEELLNKKCFKFSIGSQDLYYDYTIVKNILENYKEKKQNLRYTIIGLTYYSFQYDMSLSAMKNKVILYYEILKDVHNFKGAKRIYLEYEINENIASKIFKKYKDRWYNFNWNIKALKTIEDKRYAGKIQAERDCNKNYPKTVEENKEIFKNYLKLLRDNNIKPIVVVFPASKYYIKYFSKRIEDEFHSIINEFKKEYDFQYIDYFRSALFEDDDFTDVSHLNTKGAEKFTQILNEEIQW</sequence>
<gene>
    <name evidence="2" type="ORF">FDG29_09455</name>
</gene>
<dbReference type="EMBL" id="SXEU01000003">
    <property type="protein sequence ID" value="NFV16382.1"/>
    <property type="molecule type" value="Genomic_DNA"/>
</dbReference>